<dbReference type="Gene3D" id="1.20.1560.10">
    <property type="entry name" value="ABC transporter type 1, transmembrane domain"/>
    <property type="match status" value="2"/>
</dbReference>
<sequence length="336" mass="38385">MDQNKYLKVIRVCALEHDLARFLFGDRTLVGERRVMLSGGQKARINLARAIYRDADVYLLDDPLSTVDGQVAKQIFDECILGYLKGKCMVLVTHQVQFFRDVKRVYNLEQEPENFDVKLKTELTTNSCLYIYRAFIFLIIITYITMFCFIQHSKTASKRLHNRMLTRVIHGSMTFFNFHSSGRILICFAQDIGTRSPIYSHLTASFQGLTTIRAFSVQKKLEGEFDNHQNLNTSASYMALALHSCLNFWADMTCAVYTALVIFGFLLEKETKVGNVGMAITQAMLLLEPIQFGMGNWINLDNQMTSVERILEYSELEQEIDDGGNFPGQWPNGGNI</sequence>
<keyword evidence="3" id="KW-0547">Nucleotide-binding</keyword>
<evidence type="ECO:0000313" key="10">
    <source>
        <dbReference type="Proteomes" id="UP000292052"/>
    </source>
</evidence>
<gene>
    <name evidence="9" type="ORF">BDFB_013409</name>
</gene>
<dbReference type="PANTHER" id="PTHR24223:SF448">
    <property type="entry name" value="FI20146P1-RELATED"/>
    <property type="match status" value="1"/>
</dbReference>
<dbReference type="Gene3D" id="3.40.50.300">
    <property type="entry name" value="P-loop containing nucleotide triphosphate hydrolases"/>
    <property type="match status" value="1"/>
</dbReference>
<dbReference type="GO" id="GO:0016887">
    <property type="term" value="F:ATP hydrolysis activity"/>
    <property type="evidence" value="ECO:0007669"/>
    <property type="project" value="InterPro"/>
</dbReference>
<dbReference type="STRING" id="1661398.A0A482V879"/>
<dbReference type="SUPFAM" id="SSF52540">
    <property type="entry name" value="P-loop containing nucleoside triphosphate hydrolases"/>
    <property type="match status" value="1"/>
</dbReference>
<evidence type="ECO:0000256" key="7">
    <source>
        <dbReference type="SAM" id="Phobius"/>
    </source>
</evidence>
<dbReference type="Proteomes" id="UP000292052">
    <property type="component" value="Unassembled WGS sequence"/>
</dbReference>
<dbReference type="EMBL" id="QDEB01128462">
    <property type="protein sequence ID" value="RZB39409.1"/>
    <property type="molecule type" value="Genomic_DNA"/>
</dbReference>
<keyword evidence="1" id="KW-0813">Transport</keyword>
<evidence type="ECO:0000259" key="8">
    <source>
        <dbReference type="PROSITE" id="PS50929"/>
    </source>
</evidence>
<dbReference type="FunFam" id="1.20.1560.10:FF:000229">
    <property type="entry name" value="ABC transporter, putative"/>
    <property type="match status" value="1"/>
</dbReference>
<keyword evidence="2 7" id="KW-0812">Transmembrane</keyword>
<keyword evidence="6 7" id="KW-0472">Membrane</keyword>
<proteinExistence type="predicted"/>
<dbReference type="InterPro" id="IPR050173">
    <property type="entry name" value="ABC_transporter_C-like"/>
</dbReference>
<evidence type="ECO:0000256" key="4">
    <source>
        <dbReference type="ARBA" id="ARBA00022840"/>
    </source>
</evidence>
<protein>
    <submittedName>
        <fullName evidence="9">ABC tran domain containing protein</fullName>
    </submittedName>
</protein>
<keyword evidence="5 7" id="KW-1133">Transmembrane helix</keyword>
<evidence type="ECO:0000256" key="6">
    <source>
        <dbReference type="ARBA" id="ARBA00023136"/>
    </source>
</evidence>
<dbReference type="AlphaFoldDB" id="A0A482V879"/>
<dbReference type="Pfam" id="PF00005">
    <property type="entry name" value="ABC_tran"/>
    <property type="match status" value="1"/>
</dbReference>
<keyword evidence="10" id="KW-1185">Reference proteome</keyword>
<evidence type="ECO:0000256" key="3">
    <source>
        <dbReference type="ARBA" id="ARBA00022741"/>
    </source>
</evidence>
<dbReference type="OrthoDB" id="6500128at2759"/>
<dbReference type="SUPFAM" id="SSF90123">
    <property type="entry name" value="ABC transporter transmembrane region"/>
    <property type="match status" value="1"/>
</dbReference>
<dbReference type="Pfam" id="PF00664">
    <property type="entry name" value="ABC_membrane"/>
    <property type="match status" value="2"/>
</dbReference>
<organism evidence="9 10">
    <name type="scientific">Asbolus verrucosus</name>
    <name type="common">Desert ironclad beetle</name>
    <dbReference type="NCBI Taxonomy" id="1661398"/>
    <lineage>
        <taxon>Eukaryota</taxon>
        <taxon>Metazoa</taxon>
        <taxon>Ecdysozoa</taxon>
        <taxon>Arthropoda</taxon>
        <taxon>Hexapoda</taxon>
        <taxon>Insecta</taxon>
        <taxon>Pterygota</taxon>
        <taxon>Neoptera</taxon>
        <taxon>Endopterygota</taxon>
        <taxon>Coleoptera</taxon>
        <taxon>Polyphaga</taxon>
        <taxon>Cucujiformia</taxon>
        <taxon>Tenebrionidae</taxon>
        <taxon>Pimeliinae</taxon>
        <taxon>Asbolus</taxon>
    </lineage>
</organism>
<reference evidence="9 10" key="1">
    <citation type="submission" date="2017-03" db="EMBL/GenBank/DDBJ databases">
        <title>Genome of the blue death feigning beetle - Asbolus verrucosus.</title>
        <authorList>
            <person name="Rider S.D."/>
        </authorList>
    </citation>
    <scope>NUCLEOTIDE SEQUENCE [LARGE SCALE GENOMIC DNA]</scope>
    <source>
        <strain evidence="9">Butters</strain>
        <tissue evidence="9">Head and leg muscle</tissue>
    </source>
</reference>
<dbReference type="PROSITE" id="PS50929">
    <property type="entry name" value="ABC_TM1F"/>
    <property type="match status" value="1"/>
</dbReference>
<evidence type="ECO:0000256" key="1">
    <source>
        <dbReference type="ARBA" id="ARBA00022448"/>
    </source>
</evidence>
<name>A0A482V879_ASBVE</name>
<feature type="domain" description="ABC transmembrane type-1" evidence="8">
    <location>
        <begin position="173"/>
        <end position="302"/>
    </location>
</feature>
<dbReference type="InterPro" id="IPR027417">
    <property type="entry name" value="P-loop_NTPase"/>
</dbReference>
<dbReference type="GO" id="GO:0016020">
    <property type="term" value="C:membrane"/>
    <property type="evidence" value="ECO:0007669"/>
    <property type="project" value="InterPro"/>
</dbReference>
<dbReference type="PANTHER" id="PTHR24223">
    <property type="entry name" value="ATP-BINDING CASSETTE SUB-FAMILY C"/>
    <property type="match status" value="1"/>
</dbReference>
<accession>A0A482V879</accession>
<evidence type="ECO:0000313" key="9">
    <source>
        <dbReference type="EMBL" id="RZB39409.1"/>
    </source>
</evidence>
<evidence type="ECO:0000256" key="2">
    <source>
        <dbReference type="ARBA" id="ARBA00022692"/>
    </source>
</evidence>
<dbReference type="GO" id="GO:0005524">
    <property type="term" value="F:ATP binding"/>
    <property type="evidence" value="ECO:0007669"/>
    <property type="project" value="UniProtKB-KW"/>
</dbReference>
<dbReference type="InterPro" id="IPR003439">
    <property type="entry name" value="ABC_transporter-like_ATP-bd"/>
</dbReference>
<feature type="transmembrane region" description="Helical" evidence="7">
    <location>
        <begin position="248"/>
        <end position="267"/>
    </location>
</feature>
<dbReference type="InterPro" id="IPR036640">
    <property type="entry name" value="ABC1_TM_sf"/>
</dbReference>
<dbReference type="GO" id="GO:0140359">
    <property type="term" value="F:ABC-type transporter activity"/>
    <property type="evidence" value="ECO:0007669"/>
    <property type="project" value="InterPro"/>
</dbReference>
<comment type="caution">
    <text evidence="9">The sequence shown here is derived from an EMBL/GenBank/DDBJ whole genome shotgun (WGS) entry which is preliminary data.</text>
</comment>
<feature type="transmembrane region" description="Helical" evidence="7">
    <location>
        <begin position="130"/>
        <end position="150"/>
    </location>
</feature>
<evidence type="ECO:0000256" key="5">
    <source>
        <dbReference type="ARBA" id="ARBA00022989"/>
    </source>
</evidence>
<dbReference type="InterPro" id="IPR011527">
    <property type="entry name" value="ABC1_TM_dom"/>
</dbReference>
<keyword evidence="4" id="KW-0067">ATP-binding</keyword>